<evidence type="ECO:0000256" key="1">
    <source>
        <dbReference type="ARBA" id="ARBA00012104"/>
    </source>
</evidence>
<dbReference type="GO" id="GO:0005829">
    <property type="term" value="C:cytosol"/>
    <property type="evidence" value="ECO:0007669"/>
    <property type="project" value="TreeGrafter"/>
</dbReference>
<dbReference type="AlphaFoldDB" id="A0A9D2HLE4"/>
<dbReference type="Pfam" id="PF08543">
    <property type="entry name" value="Phos_pyr_kin"/>
    <property type="match status" value="1"/>
</dbReference>
<dbReference type="Proteomes" id="UP000823900">
    <property type="component" value="Unassembled WGS sequence"/>
</dbReference>
<dbReference type="NCBIfam" id="NF005491">
    <property type="entry name" value="PRK07105.1"/>
    <property type="match status" value="1"/>
</dbReference>
<evidence type="ECO:0000313" key="7">
    <source>
        <dbReference type="EMBL" id="HJA72453.1"/>
    </source>
</evidence>
<keyword evidence="3" id="KW-0547">Nucleotide-binding</keyword>
<gene>
    <name evidence="7" type="ORF">IAA07_12925</name>
</gene>
<dbReference type="InterPro" id="IPR004625">
    <property type="entry name" value="PyrdxlKinase"/>
</dbReference>
<accession>A0A9D2HLE4</accession>
<keyword evidence="5" id="KW-0067">ATP-binding</keyword>
<sequence length="279" mass="30888">MSDINHNHQKKIAAINDYSGFGRCSMAVELPVISQMRIQCCPLPTSIFSNHTGFPHFFFDDYTDKMESYIAQWKLLGLRFSGILTGFLGSERQISIVQDFIRDFRDENTLVVVDPVMGDNGRPYSTYNDQLCRAMGRLTSYADILIPNVTEACILTDTPYKASGWTRAELFTMAEKLCQSGAGHIVISGVDMGQYIGNVVYEQGRSPCILRTKRVGHTRSGTGDIFAAVIAADCVNGADLKSAVTKAGLFIKKCIAATEKMDIPFTDGVCFEEVLHELH</sequence>
<dbReference type="CDD" id="cd01173">
    <property type="entry name" value="pyridoxal_pyridoxamine_kinase"/>
    <property type="match status" value="1"/>
</dbReference>
<dbReference type="InterPro" id="IPR013749">
    <property type="entry name" value="PM/HMP-P_kinase-1"/>
</dbReference>
<name>A0A9D2HLE4_9FIRM</name>
<dbReference type="GO" id="GO:0008478">
    <property type="term" value="F:pyridoxal kinase activity"/>
    <property type="evidence" value="ECO:0007669"/>
    <property type="project" value="UniProtKB-EC"/>
</dbReference>
<keyword evidence="4 7" id="KW-0418">Kinase</keyword>
<evidence type="ECO:0000256" key="4">
    <source>
        <dbReference type="ARBA" id="ARBA00022777"/>
    </source>
</evidence>
<dbReference type="EMBL" id="DWZA01000105">
    <property type="protein sequence ID" value="HJA72453.1"/>
    <property type="molecule type" value="Genomic_DNA"/>
</dbReference>
<dbReference type="PANTHER" id="PTHR10534">
    <property type="entry name" value="PYRIDOXAL KINASE"/>
    <property type="match status" value="1"/>
</dbReference>
<organism evidence="7 8">
    <name type="scientific">Candidatus Lachnoclostridium stercoravium</name>
    <dbReference type="NCBI Taxonomy" id="2838633"/>
    <lineage>
        <taxon>Bacteria</taxon>
        <taxon>Bacillati</taxon>
        <taxon>Bacillota</taxon>
        <taxon>Clostridia</taxon>
        <taxon>Lachnospirales</taxon>
        <taxon>Lachnospiraceae</taxon>
    </lineage>
</organism>
<dbReference type="EC" id="2.7.1.35" evidence="1"/>
<feature type="domain" description="Pyridoxamine kinase/Phosphomethylpyrimidine kinase" evidence="6">
    <location>
        <begin position="79"/>
        <end position="258"/>
    </location>
</feature>
<dbReference type="GO" id="GO:0009443">
    <property type="term" value="P:pyridoxal 5'-phosphate salvage"/>
    <property type="evidence" value="ECO:0007669"/>
    <property type="project" value="InterPro"/>
</dbReference>
<keyword evidence="2 7" id="KW-0808">Transferase</keyword>
<evidence type="ECO:0000256" key="5">
    <source>
        <dbReference type="ARBA" id="ARBA00022840"/>
    </source>
</evidence>
<comment type="caution">
    <text evidence="7">The sequence shown here is derived from an EMBL/GenBank/DDBJ whole genome shotgun (WGS) entry which is preliminary data.</text>
</comment>
<dbReference type="Gene3D" id="3.40.1190.20">
    <property type="match status" value="1"/>
</dbReference>
<dbReference type="SUPFAM" id="SSF53613">
    <property type="entry name" value="Ribokinase-like"/>
    <property type="match status" value="1"/>
</dbReference>
<dbReference type="PANTHER" id="PTHR10534:SF2">
    <property type="entry name" value="PYRIDOXAL KINASE"/>
    <property type="match status" value="1"/>
</dbReference>
<evidence type="ECO:0000256" key="2">
    <source>
        <dbReference type="ARBA" id="ARBA00022679"/>
    </source>
</evidence>
<evidence type="ECO:0000256" key="3">
    <source>
        <dbReference type="ARBA" id="ARBA00022741"/>
    </source>
</evidence>
<reference evidence="7" key="2">
    <citation type="submission" date="2021-04" db="EMBL/GenBank/DDBJ databases">
        <authorList>
            <person name="Gilroy R."/>
        </authorList>
    </citation>
    <scope>NUCLEOTIDE SEQUENCE</scope>
    <source>
        <strain evidence="7">CHK178-16964</strain>
    </source>
</reference>
<evidence type="ECO:0000259" key="6">
    <source>
        <dbReference type="Pfam" id="PF08543"/>
    </source>
</evidence>
<reference evidence="7" key="1">
    <citation type="journal article" date="2021" name="PeerJ">
        <title>Extensive microbial diversity within the chicken gut microbiome revealed by metagenomics and culture.</title>
        <authorList>
            <person name="Gilroy R."/>
            <person name="Ravi A."/>
            <person name="Getino M."/>
            <person name="Pursley I."/>
            <person name="Horton D.L."/>
            <person name="Alikhan N.F."/>
            <person name="Baker D."/>
            <person name="Gharbi K."/>
            <person name="Hall N."/>
            <person name="Watson M."/>
            <person name="Adriaenssens E.M."/>
            <person name="Foster-Nyarko E."/>
            <person name="Jarju S."/>
            <person name="Secka A."/>
            <person name="Antonio M."/>
            <person name="Oren A."/>
            <person name="Chaudhuri R.R."/>
            <person name="La Ragione R."/>
            <person name="Hildebrand F."/>
            <person name="Pallen M.J."/>
        </authorList>
    </citation>
    <scope>NUCLEOTIDE SEQUENCE</scope>
    <source>
        <strain evidence="7">CHK178-16964</strain>
    </source>
</reference>
<dbReference type="InterPro" id="IPR029056">
    <property type="entry name" value="Ribokinase-like"/>
</dbReference>
<evidence type="ECO:0000313" key="8">
    <source>
        <dbReference type="Proteomes" id="UP000823900"/>
    </source>
</evidence>
<protein>
    <recommendedName>
        <fullName evidence="1">pyridoxal kinase</fullName>
        <ecNumber evidence="1">2.7.1.35</ecNumber>
    </recommendedName>
</protein>
<dbReference type="GO" id="GO:0005524">
    <property type="term" value="F:ATP binding"/>
    <property type="evidence" value="ECO:0007669"/>
    <property type="project" value="UniProtKB-KW"/>
</dbReference>
<proteinExistence type="predicted"/>